<evidence type="ECO:0000256" key="3">
    <source>
        <dbReference type="RuleBase" id="RU365099"/>
    </source>
</evidence>
<dbReference type="FunCoup" id="G0VB90">
    <property type="interactions" value="128"/>
</dbReference>
<evidence type="ECO:0000313" key="5">
    <source>
        <dbReference type="Proteomes" id="UP000001640"/>
    </source>
</evidence>
<comment type="similarity">
    <text evidence="1 3">Belongs to the AIM41 family.</text>
</comment>
<dbReference type="GO" id="GO:0016884">
    <property type="term" value="F:carbon-nitrogen ligase activity, with glutamine as amido-N-donor"/>
    <property type="evidence" value="ECO:0007669"/>
    <property type="project" value="UniProtKB-UniRule"/>
</dbReference>
<evidence type="ECO:0000256" key="2">
    <source>
        <dbReference type="ARBA" id="ARBA00023128"/>
    </source>
</evidence>
<dbReference type="AlphaFoldDB" id="G0VB90"/>
<dbReference type="Proteomes" id="UP000001640">
    <property type="component" value="Chromosome 2"/>
</dbReference>
<dbReference type="InParanoid" id="G0VB90"/>
<dbReference type="HOGENOM" id="CLU_123460_0_0_1"/>
<dbReference type="InterPro" id="IPR003789">
    <property type="entry name" value="Asn/Gln_tRNA_amidoTrase-B-like"/>
</dbReference>
<dbReference type="GeneID" id="96901776"/>
<dbReference type="eggNOG" id="ENOG502RZX9">
    <property type="taxonomic scope" value="Eukaryota"/>
</dbReference>
<dbReference type="Gene3D" id="1.10.1510.10">
    <property type="entry name" value="Uncharacterised protein YqeY/AIM41 PF09424, N-terminal domain"/>
    <property type="match status" value="1"/>
</dbReference>
<name>G0VB90_NAUCA</name>
<dbReference type="OMA" id="CIRTINS"/>
<evidence type="ECO:0000256" key="1">
    <source>
        <dbReference type="ARBA" id="ARBA00007538"/>
    </source>
</evidence>
<dbReference type="RefSeq" id="XP_003674590.1">
    <property type="nucleotide sequence ID" value="XM_003674542.1"/>
</dbReference>
<dbReference type="PANTHER" id="PTHR28055">
    <property type="entry name" value="ALTERED INHERITANCE OF MITOCHONDRIA PROTEIN 41, MITOCHONDRIAL"/>
    <property type="match status" value="1"/>
</dbReference>
<accession>G0VB90</accession>
<gene>
    <name evidence="4" type="primary">NCAS0B01300</name>
    <name evidence="3" type="synonym">AIM41</name>
    <name evidence="4" type="ordered locus">NCAS_0B01300</name>
</gene>
<dbReference type="GO" id="GO:0005739">
    <property type="term" value="C:mitochondrion"/>
    <property type="evidence" value="ECO:0007669"/>
    <property type="project" value="UniProtKB-SubCell"/>
</dbReference>
<keyword evidence="5" id="KW-1185">Reference proteome</keyword>
<dbReference type="PANTHER" id="PTHR28055:SF1">
    <property type="entry name" value="ALTERED INHERITANCE OF MITOCHONDRIA PROTEIN 41, MITOCHONDRIAL"/>
    <property type="match status" value="1"/>
</dbReference>
<sequence>MFQFTRPLIKTSILPLRLLRFSSTEAYTNALTHLKKDLKAAMLAKDDTKKTTIRSMLSTIKNNEIAQNGKEATFSEFTLFDTYSKMIKESQESIKEFQENDRKDLMEKESAEMEIVKSYLRQLPVTSEEEVDVKVFELLKSLKENDKDLQIKNVFGKVNWRDLSNEWKTSPTVIKRSILRQFKDAL</sequence>
<reference key="2">
    <citation type="submission" date="2011-08" db="EMBL/GenBank/DDBJ databases">
        <title>Genome sequence of Naumovozyma castellii.</title>
        <authorList>
            <person name="Gordon J.L."/>
            <person name="Armisen D."/>
            <person name="Proux-Wera E."/>
            <person name="OhEigeartaigh S.S."/>
            <person name="Byrne K.P."/>
            <person name="Wolfe K.H."/>
        </authorList>
    </citation>
    <scope>NUCLEOTIDE SEQUENCE</scope>
    <source>
        <strain>Type strain:CBS 4309</strain>
    </source>
</reference>
<dbReference type="EMBL" id="HE576753">
    <property type="protein sequence ID" value="CCC68214.1"/>
    <property type="molecule type" value="Genomic_DNA"/>
</dbReference>
<dbReference type="SUPFAM" id="SSF89095">
    <property type="entry name" value="GatB/YqeY motif"/>
    <property type="match status" value="1"/>
</dbReference>
<comment type="subcellular location">
    <subcellularLocation>
        <location evidence="3">Mitochondrion</location>
    </subcellularLocation>
</comment>
<protein>
    <recommendedName>
        <fullName evidence="3">Altered inheritance of mitochondria protein 41</fullName>
    </recommendedName>
</protein>
<dbReference type="KEGG" id="ncs:NCAS_0B01300"/>
<organism evidence="4 5">
    <name type="scientific">Naumovozyma castellii</name>
    <name type="common">Yeast</name>
    <name type="synonym">Saccharomyces castellii</name>
    <dbReference type="NCBI Taxonomy" id="27288"/>
    <lineage>
        <taxon>Eukaryota</taxon>
        <taxon>Fungi</taxon>
        <taxon>Dikarya</taxon>
        <taxon>Ascomycota</taxon>
        <taxon>Saccharomycotina</taxon>
        <taxon>Saccharomycetes</taxon>
        <taxon>Saccharomycetales</taxon>
        <taxon>Saccharomycetaceae</taxon>
        <taxon>Naumovozyma</taxon>
    </lineage>
</organism>
<dbReference type="InterPro" id="IPR042184">
    <property type="entry name" value="YqeY/Aim41_N"/>
</dbReference>
<dbReference type="OrthoDB" id="538640at2759"/>
<proteinExistence type="inferred from homology"/>
<dbReference type="Pfam" id="PF09424">
    <property type="entry name" value="YqeY"/>
    <property type="match status" value="1"/>
</dbReference>
<evidence type="ECO:0000313" key="4">
    <source>
        <dbReference type="EMBL" id="CCC68214.1"/>
    </source>
</evidence>
<keyword evidence="2 3" id="KW-0496">Mitochondrion</keyword>
<dbReference type="STRING" id="1064592.G0VB90"/>
<dbReference type="InterPro" id="IPR019004">
    <property type="entry name" value="YqeY/Aim41"/>
</dbReference>
<reference evidence="4 5" key="1">
    <citation type="journal article" date="2011" name="Proc. Natl. Acad. Sci. U.S.A.">
        <title>Evolutionary erosion of yeast sex chromosomes by mating-type switching accidents.</title>
        <authorList>
            <person name="Gordon J.L."/>
            <person name="Armisen D."/>
            <person name="Proux-Wera E."/>
            <person name="Oheigeartaigh S.S."/>
            <person name="Byrne K.P."/>
            <person name="Wolfe K.H."/>
        </authorList>
    </citation>
    <scope>NUCLEOTIDE SEQUENCE [LARGE SCALE GENOMIC DNA]</scope>
    <source>
        <strain evidence="5">ATCC 76901 / BCRC 22586 / CBS 4309 / NBRC 1992 / NRRL Y-12630</strain>
    </source>
</reference>